<dbReference type="PANTHER" id="PTHR21553">
    <property type="entry name" value="ALMS1-RELATED"/>
    <property type="match status" value="1"/>
</dbReference>
<evidence type="ECO:0000313" key="2">
    <source>
        <dbReference type="Ensembl" id="ENSSPUP00000017929.1"/>
    </source>
</evidence>
<evidence type="ECO:0000313" key="3">
    <source>
        <dbReference type="Proteomes" id="UP000694392"/>
    </source>
</evidence>
<dbReference type="GO" id="GO:0005813">
    <property type="term" value="C:centrosome"/>
    <property type="evidence" value="ECO:0007669"/>
    <property type="project" value="TreeGrafter"/>
</dbReference>
<organism evidence="2 3">
    <name type="scientific">Sphenodon punctatus</name>
    <name type="common">Tuatara</name>
    <name type="synonym">Hatteria punctata</name>
    <dbReference type="NCBI Taxonomy" id="8508"/>
    <lineage>
        <taxon>Eukaryota</taxon>
        <taxon>Metazoa</taxon>
        <taxon>Chordata</taxon>
        <taxon>Craniata</taxon>
        <taxon>Vertebrata</taxon>
        <taxon>Euteleostomi</taxon>
        <taxon>Lepidosauria</taxon>
        <taxon>Sphenodontia</taxon>
        <taxon>Sphenodontidae</taxon>
        <taxon>Sphenodon</taxon>
    </lineage>
</organism>
<evidence type="ECO:0000256" key="1">
    <source>
        <dbReference type="SAM" id="MobiDB-lite"/>
    </source>
</evidence>
<dbReference type="GO" id="GO:0005814">
    <property type="term" value="C:centriole"/>
    <property type="evidence" value="ECO:0007669"/>
    <property type="project" value="TreeGrafter"/>
</dbReference>
<protein>
    <submittedName>
        <fullName evidence="2">Uncharacterized protein</fullName>
    </submittedName>
</protein>
<sequence>MGPSYGKPAKRDQRLLSLYDRAGEDEFFPLDSEVDYSMIEFKFNESLEDGTLGKELEEADNGKAGQKKGRDLLLPSSKPVVLKERQKVDQPMKESTHSTGSLDELWTQFLERQKKQLLHNPSRNIELSLVERLDRLARVLQHPIRHSLMHPKVDQGGIRERSRRREQKKFRSKERKEYESTVANGKEVPDIGYNKRRLTESRQYTVEERVTNKLKRILEQEQNSLTPSDTSSDTRPAKDGSEMTDTTTSESDMGTQTELETATQTEGSGSISTIDTARLVRAFGPERVRITPRLSDLYCTIGQQKNRSEKRGKGSGKAVDVDYEKILYTEGYGKRKNAQVRDQLARGAI</sequence>
<dbReference type="GO" id="GO:0046599">
    <property type="term" value="P:regulation of centriole replication"/>
    <property type="evidence" value="ECO:0007669"/>
    <property type="project" value="TreeGrafter"/>
</dbReference>
<proteinExistence type="predicted"/>
<name>A0A8D0H3A7_SPHPU</name>
<dbReference type="OMA" id="HLNEDRE"/>
<feature type="compositionally biased region" description="Polar residues" evidence="1">
    <location>
        <begin position="220"/>
        <end position="234"/>
    </location>
</feature>
<dbReference type="GO" id="GO:0008017">
    <property type="term" value="F:microtubule binding"/>
    <property type="evidence" value="ECO:0007669"/>
    <property type="project" value="TreeGrafter"/>
</dbReference>
<feature type="region of interest" description="Disordered" evidence="1">
    <location>
        <begin position="148"/>
        <end position="183"/>
    </location>
</feature>
<feature type="region of interest" description="Disordered" evidence="1">
    <location>
        <begin position="219"/>
        <end position="270"/>
    </location>
</feature>
<dbReference type="GeneTree" id="ENSGT00940000179269"/>
<reference evidence="2" key="2">
    <citation type="submission" date="2025-09" db="UniProtKB">
        <authorList>
            <consortium name="Ensembl"/>
        </authorList>
    </citation>
    <scope>IDENTIFICATION</scope>
</reference>
<dbReference type="GO" id="GO:0005829">
    <property type="term" value="C:cytosol"/>
    <property type="evidence" value="ECO:0007669"/>
    <property type="project" value="TreeGrafter"/>
</dbReference>
<reference evidence="2" key="1">
    <citation type="submission" date="2025-08" db="UniProtKB">
        <authorList>
            <consortium name="Ensembl"/>
        </authorList>
    </citation>
    <scope>IDENTIFICATION</scope>
</reference>
<dbReference type="Ensembl" id="ENSSPUT00000019093.1">
    <property type="protein sequence ID" value="ENSSPUP00000017929.1"/>
    <property type="gene ID" value="ENSSPUG00000013865.1"/>
</dbReference>
<dbReference type="AlphaFoldDB" id="A0A8D0H3A7"/>
<dbReference type="PANTHER" id="PTHR21553:SF22">
    <property type="entry name" value="CENTROSOME-ASSOCIATED PROTEIN ALMS1"/>
    <property type="match status" value="1"/>
</dbReference>
<keyword evidence="3" id="KW-1185">Reference proteome</keyword>
<dbReference type="Proteomes" id="UP000694392">
    <property type="component" value="Unplaced"/>
</dbReference>
<feature type="compositionally biased region" description="Basic residues" evidence="1">
    <location>
        <begin position="161"/>
        <end position="173"/>
    </location>
</feature>
<feature type="region of interest" description="Disordered" evidence="1">
    <location>
        <begin position="50"/>
        <end position="72"/>
    </location>
</feature>
<accession>A0A8D0H3A7</accession>
<feature type="compositionally biased region" description="Low complexity" evidence="1">
    <location>
        <begin position="243"/>
        <end position="266"/>
    </location>
</feature>
<feature type="compositionally biased region" description="Basic and acidic residues" evidence="1">
    <location>
        <begin position="151"/>
        <end position="160"/>
    </location>
</feature>